<evidence type="ECO:0000256" key="7">
    <source>
        <dbReference type="ARBA" id="ARBA00022829"/>
    </source>
</evidence>
<evidence type="ECO:0000256" key="9">
    <source>
        <dbReference type="ARBA" id="ARBA00022989"/>
    </source>
</evidence>
<evidence type="ECO:0000256" key="4">
    <source>
        <dbReference type="ARBA" id="ARBA00022618"/>
    </source>
</evidence>
<keyword evidence="10" id="KW-0238">DNA-binding</keyword>
<dbReference type="GO" id="GO:0005524">
    <property type="term" value="F:ATP binding"/>
    <property type="evidence" value="ECO:0007669"/>
    <property type="project" value="UniProtKB-UniRule"/>
</dbReference>
<evidence type="ECO:0000256" key="2">
    <source>
        <dbReference type="ARBA" id="ARBA00006474"/>
    </source>
</evidence>
<keyword evidence="9 14" id="KW-1133">Transmembrane helix</keyword>
<dbReference type="GO" id="GO:0007059">
    <property type="term" value="P:chromosome segregation"/>
    <property type="evidence" value="ECO:0007669"/>
    <property type="project" value="UniProtKB-KW"/>
</dbReference>
<dbReference type="STRING" id="859654.BVAF_389"/>
<dbReference type="PROSITE" id="PS50901">
    <property type="entry name" value="FTSK"/>
    <property type="match status" value="1"/>
</dbReference>
<dbReference type="PANTHER" id="PTHR22683:SF41">
    <property type="entry name" value="DNA TRANSLOCASE FTSK"/>
    <property type="match status" value="1"/>
</dbReference>
<evidence type="ECO:0000256" key="13">
    <source>
        <dbReference type="PROSITE-ProRule" id="PRU00289"/>
    </source>
</evidence>
<protein>
    <submittedName>
        <fullName evidence="16">DNA translocase ftsK</fullName>
    </submittedName>
</protein>
<dbReference type="InterPro" id="IPR002543">
    <property type="entry name" value="FtsK_dom"/>
</dbReference>
<dbReference type="Gene3D" id="3.40.50.300">
    <property type="entry name" value="P-loop containing nucleotide triphosphate hydrolases"/>
    <property type="match status" value="1"/>
</dbReference>
<dbReference type="InterPro" id="IPR050206">
    <property type="entry name" value="FtsK/SpoIIIE/SftA"/>
</dbReference>
<dbReference type="GO" id="GO:0005886">
    <property type="term" value="C:plasma membrane"/>
    <property type="evidence" value="ECO:0007669"/>
    <property type="project" value="UniProtKB-SubCell"/>
</dbReference>
<evidence type="ECO:0000256" key="14">
    <source>
        <dbReference type="SAM" id="Phobius"/>
    </source>
</evidence>
<accession>E8Q688</accession>
<feature type="transmembrane region" description="Helical" evidence="14">
    <location>
        <begin position="6"/>
        <end position="23"/>
    </location>
</feature>
<dbReference type="GO" id="GO:0003677">
    <property type="term" value="F:DNA binding"/>
    <property type="evidence" value="ECO:0007669"/>
    <property type="project" value="UniProtKB-KW"/>
</dbReference>
<comment type="similarity">
    <text evidence="2">Belongs to the FtsK/SpoIIIE/SftA family.</text>
</comment>
<feature type="transmembrane region" description="Helical" evidence="14">
    <location>
        <begin position="115"/>
        <end position="132"/>
    </location>
</feature>
<evidence type="ECO:0000256" key="3">
    <source>
        <dbReference type="ARBA" id="ARBA00022475"/>
    </source>
</evidence>
<dbReference type="InterPro" id="IPR025199">
    <property type="entry name" value="FtsK_4TM"/>
</dbReference>
<dbReference type="KEGG" id="bva:BVAF_389"/>
<dbReference type="PANTHER" id="PTHR22683">
    <property type="entry name" value="SPORULATION PROTEIN RELATED"/>
    <property type="match status" value="1"/>
</dbReference>
<keyword evidence="7" id="KW-0159">Chromosome partition</keyword>
<keyword evidence="6 13" id="KW-0547">Nucleotide-binding</keyword>
<evidence type="ECO:0000256" key="11">
    <source>
        <dbReference type="ARBA" id="ARBA00023136"/>
    </source>
</evidence>
<organism evidence="16 17">
    <name type="scientific">Blochmanniella vafra (strain BVAF)</name>
    <dbReference type="NCBI Taxonomy" id="859654"/>
    <lineage>
        <taxon>Bacteria</taxon>
        <taxon>Pseudomonadati</taxon>
        <taxon>Pseudomonadota</taxon>
        <taxon>Gammaproteobacteria</taxon>
        <taxon>Enterobacterales</taxon>
        <taxon>Enterobacteriaceae</taxon>
        <taxon>ant endosymbionts</taxon>
        <taxon>Candidatus Blochmanniella</taxon>
    </lineage>
</organism>
<proteinExistence type="inferred from homology"/>
<dbReference type="EMBL" id="CP002189">
    <property type="protein sequence ID" value="ADV33782.1"/>
    <property type="molecule type" value="Genomic_DNA"/>
</dbReference>
<comment type="subcellular location">
    <subcellularLocation>
        <location evidence="1">Cell membrane</location>
        <topology evidence="1">Multi-pass membrane protein</topology>
    </subcellularLocation>
</comment>
<dbReference type="Proteomes" id="UP000007464">
    <property type="component" value="Chromosome"/>
</dbReference>
<feature type="binding site" evidence="13">
    <location>
        <begin position="559"/>
        <end position="566"/>
    </location>
    <ligand>
        <name>ATP</name>
        <dbReference type="ChEBI" id="CHEBI:30616"/>
    </ligand>
</feature>
<evidence type="ECO:0000313" key="16">
    <source>
        <dbReference type="EMBL" id="ADV33782.1"/>
    </source>
</evidence>
<sequence>MILIRIIILGFIFVYIVMILFSFDPADPGWMQHIGYNELMCSNIGGKVGARIADFLFFSFGVVAYIMPLFILFYLWKFFLNKNNRPVFIFFLELIAIFIFLLICCVCAQSIMNDIFYFAPGGIIGSILLNIIKVPQYFLYYIIMNLISISIIGCMYFFNQNFLNLIAKIYKKIIYILHIIFGKSLTSISKLNYYVQKVFCCSSIMSSIYFKKKYVVYKKFFNRQSKISKLLIKNCDKSTQFVSFTNSPICNNIISSLPSAMNFGCVEWNWLNNRDQQQHINIPKSDQFKLNVDGNNQYYCSNRIKFINTLDRINYSNKNVDEKSNCYSKKIFSKNMFMLFNNNVNRNHTLFKFMNHKSDSIFHNRKNRDKTKFIKSNLQKKTLPQNNMNHYHSIIVPKKKYNDTINLGLPNKNLLISNVKKKSINSFKFEQDAELIESKLLEYRIKAKVMQITSGPVVTLFALNLSAGIKSSKISGLSLDLARSLSVRAVRVIEVIPETPYIGLEIPNKNRDIVFLEEIISSENFRNMNSPLALALGKDICGIPVIADLRNMPHLLVSGTTGSGKSMGINSMIISMLYKSTPEEVRFIMIDPKILELSVYSNIPHLLKKVITDVNDVESILQLCIIEMERRYKLMSILNVRNLENYNNQVEQSIFTQDTIENNVFCFEITKKLPYIVIIIDELSDLMILTDKKIEVLITRLTQKARAAGIHLILSTQRPSVNVITGLIKANIPARIAFTVSSKIDSRTILGQSGAESLLGKGDMLYLPANSSMLVRIHGACVQDEEICSVVKFWTTQKHY</sequence>
<feature type="transmembrane region" description="Helical" evidence="14">
    <location>
        <begin position="55"/>
        <end position="76"/>
    </location>
</feature>
<keyword evidence="8 13" id="KW-0067">ATP-binding</keyword>
<evidence type="ECO:0000256" key="1">
    <source>
        <dbReference type="ARBA" id="ARBA00004651"/>
    </source>
</evidence>
<evidence type="ECO:0000256" key="8">
    <source>
        <dbReference type="ARBA" id="ARBA00022840"/>
    </source>
</evidence>
<evidence type="ECO:0000259" key="15">
    <source>
        <dbReference type="PROSITE" id="PS50901"/>
    </source>
</evidence>
<dbReference type="SUPFAM" id="SSF52540">
    <property type="entry name" value="P-loop containing nucleoside triphosphate hydrolases"/>
    <property type="match status" value="1"/>
</dbReference>
<evidence type="ECO:0000313" key="17">
    <source>
        <dbReference type="Proteomes" id="UP000007464"/>
    </source>
</evidence>
<dbReference type="HOGENOM" id="CLU_001981_7_1_6"/>
<dbReference type="Pfam" id="PF13491">
    <property type="entry name" value="FtsK_4TM"/>
    <property type="match status" value="1"/>
</dbReference>
<reference evidence="16 17" key="1">
    <citation type="journal article" date="2010" name="BMC Genomics">
        <title>Unprecedented loss of ammonia assimilation capability in a urease-encoding bacterial mutualist.</title>
        <authorList>
            <person name="Williams L.E."/>
            <person name="Wernegreen J.J."/>
        </authorList>
    </citation>
    <scope>NUCLEOTIDE SEQUENCE [LARGE SCALE GENOMIC DNA]</scope>
    <source>
        <strain evidence="16 17">BVAF</strain>
    </source>
</reference>
<gene>
    <name evidence="16" type="primary">ftsK</name>
    <name evidence="16" type="ordered locus">BVAF_389</name>
</gene>
<evidence type="ECO:0000256" key="10">
    <source>
        <dbReference type="ARBA" id="ARBA00023125"/>
    </source>
</evidence>
<feature type="transmembrane region" description="Helical" evidence="14">
    <location>
        <begin position="138"/>
        <end position="158"/>
    </location>
</feature>
<dbReference type="Gene3D" id="3.30.980.40">
    <property type="match status" value="1"/>
</dbReference>
<dbReference type="Pfam" id="PF01580">
    <property type="entry name" value="FtsK_SpoIIIE"/>
    <property type="match status" value="1"/>
</dbReference>
<dbReference type="GO" id="GO:0051301">
    <property type="term" value="P:cell division"/>
    <property type="evidence" value="ECO:0007669"/>
    <property type="project" value="UniProtKB-KW"/>
</dbReference>
<dbReference type="Pfam" id="PF17854">
    <property type="entry name" value="FtsK_alpha"/>
    <property type="match status" value="1"/>
</dbReference>
<evidence type="ECO:0000256" key="5">
    <source>
        <dbReference type="ARBA" id="ARBA00022692"/>
    </source>
</evidence>
<evidence type="ECO:0000256" key="6">
    <source>
        <dbReference type="ARBA" id="ARBA00022741"/>
    </source>
</evidence>
<keyword evidence="4" id="KW-0132">Cell division</keyword>
<keyword evidence="17" id="KW-1185">Reference proteome</keyword>
<dbReference type="AlphaFoldDB" id="E8Q688"/>
<keyword evidence="11 14" id="KW-0472">Membrane</keyword>
<dbReference type="InterPro" id="IPR041027">
    <property type="entry name" value="FtsK_alpha"/>
</dbReference>
<keyword evidence="5 14" id="KW-0812">Transmembrane</keyword>
<keyword evidence="12" id="KW-0131">Cell cycle</keyword>
<feature type="domain" description="FtsK" evidence="15">
    <location>
        <begin position="542"/>
        <end position="747"/>
    </location>
</feature>
<keyword evidence="3" id="KW-1003">Cell membrane</keyword>
<dbReference type="InterPro" id="IPR027417">
    <property type="entry name" value="P-loop_NTPase"/>
</dbReference>
<name>E8Q688_BLOVB</name>
<evidence type="ECO:0000256" key="12">
    <source>
        <dbReference type="ARBA" id="ARBA00023306"/>
    </source>
</evidence>
<feature type="transmembrane region" description="Helical" evidence="14">
    <location>
        <begin position="88"/>
        <end position="108"/>
    </location>
</feature>